<dbReference type="InterPro" id="IPR003599">
    <property type="entry name" value="Ig_sub"/>
</dbReference>
<evidence type="ECO:0000313" key="4">
    <source>
        <dbReference type="Proteomes" id="UP000265140"/>
    </source>
</evidence>
<dbReference type="SUPFAM" id="SSF48726">
    <property type="entry name" value="Immunoglobulin"/>
    <property type="match status" value="2"/>
</dbReference>
<protein>
    <recommendedName>
        <fullName evidence="2">Ig-like domain-containing protein</fullName>
    </recommendedName>
</protein>
<dbReference type="InterPro" id="IPR007110">
    <property type="entry name" value="Ig-like_dom"/>
</dbReference>
<dbReference type="PROSITE" id="PS50835">
    <property type="entry name" value="IG_LIKE"/>
    <property type="match status" value="1"/>
</dbReference>
<name>A0AAY5KUR0_ESOLU</name>
<reference evidence="3" key="3">
    <citation type="submission" date="2025-09" db="UniProtKB">
        <authorList>
            <consortium name="Ensembl"/>
        </authorList>
    </citation>
    <scope>IDENTIFICATION</scope>
</reference>
<feature type="domain" description="Ig-like" evidence="2">
    <location>
        <begin position="126"/>
        <end position="205"/>
    </location>
</feature>
<proteinExistence type="predicted"/>
<dbReference type="Gene3D" id="2.60.40.10">
    <property type="entry name" value="Immunoglobulins"/>
    <property type="match status" value="2"/>
</dbReference>
<dbReference type="SMART" id="SM00409">
    <property type="entry name" value="IG"/>
    <property type="match status" value="1"/>
</dbReference>
<dbReference type="Pfam" id="PF07686">
    <property type="entry name" value="V-set"/>
    <property type="match status" value="1"/>
</dbReference>
<accession>A0AAY5KUR0</accession>
<evidence type="ECO:0000313" key="3">
    <source>
        <dbReference type="Ensembl" id="ENSELUP00000092539.1"/>
    </source>
</evidence>
<organism evidence="3 4">
    <name type="scientific">Esox lucius</name>
    <name type="common">Northern pike</name>
    <dbReference type="NCBI Taxonomy" id="8010"/>
    <lineage>
        <taxon>Eukaryota</taxon>
        <taxon>Metazoa</taxon>
        <taxon>Chordata</taxon>
        <taxon>Craniata</taxon>
        <taxon>Vertebrata</taxon>
        <taxon>Euteleostomi</taxon>
        <taxon>Actinopterygii</taxon>
        <taxon>Neopterygii</taxon>
        <taxon>Teleostei</taxon>
        <taxon>Protacanthopterygii</taxon>
        <taxon>Esociformes</taxon>
        <taxon>Esocidae</taxon>
        <taxon>Esox</taxon>
    </lineage>
</organism>
<evidence type="ECO:0000256" key="1">
    <source>
        <dbReference type="SAM" id="SignalP"/>
    </source>
</evidence>
<dbReference type="GeneTree" id="ENSGT01050000244806"/>
<dbReference type="PANTHER" id="PTHR21063">
    <property type="entry name" value="LFA-3"/>
    <property type="match status" value="1"/>
</dbReference>
<feature type="signal peptide" evidence="1">
    <location>
        <begin position="1"/>
        <end position="21"/>
    </location>
</feature>
<dbReference type="InterPro" id="IPR036179">
    <property type="entry name" value="Ig-like_dom_sf"/>
</dbReference>
<keyword evidence="4" id="KW-1185">Reference proteome</keyword>
<reference evidence="3" key="2">
    <citation type="submission" date="2025-08" db="UniProtKB">
        <authorList>
            <consortium name="Ensembl"/>
        </authorList>
    </citation>
    <scope>IDENTIFICATION</scope>
</reference>
<dbReference type="Proteomes" id="UP000265140">
    <property type="component" value="Chromosome 25"/>
</dbReference>
<dbReference type="AlphaFoldDB" id="A0AAY5KUR0"/>
<keyword evidence="1" id="KW-0732">Signal</keyword>
<dbReference type="Ensembl" id="ENSELUT00000088786.1">
    <property type="protein sequence ID" value="ENSELUP00000092539.1"/>
    <property type="gene ID" value="ENSELUG00000023838.3"/>
</dbReference>
<feature type="chain" id="PRO_5044250442" description="Ig-like domain-containing protein" evidence="1">
    <location>
        <begin position="22"/>
        <end position="253"/>
    </location>
</feature>
<dbReference type="InterPro" id="IPR013783">
    <property type="entry name" value="Ig-like_fold"/>
</dbReference>
<dbReference type="PANTHER" id="PTHR21063:SF4">
    <property type="entry name" value="CD48 ANTIGEN-RELATED"/>
    <property type="match status" value="1"/>
</dbReference>
<reference evidence="3 4" key="1">
    <citation type="submission" date="2020-02" db="EMBL/GenBank/DDBJ databases">
        <title>Esox lucius (northern pike) genome, fEsoLuc1, primary haplotype.</title>
        <authorList>
            <person name="Myers G."/>
            <person name="Karagic N."/>
            <person name="Meyer A."/>
            <person name="Pippel M."/>
            <person name="Reichard M."/>
            <person name="Winkler S."/>
            <person name="Tracey A."/>
            <person name="Sims Y."/>
            <person name="Howe K."/>
            <person name="Rhie A."/>
            <person name="Formenti G."/>
            <person name="Durbin R."/>
            <person name="Fedrigo O."/>
            <person name="Jarvis E.D."/>
        </authorList>
    </citation>
    <scope>NUCLEOTIDE SEQUENCE [LARGE SCALE GENOMIC DNA]</scope>
</reference>
<evidence type="ECO:0000259" key="2">
    <source>
        <dbReference type="PROSITE" id="PS50835"/>
    </source>
</evidence>
<dbReference type="CDD" id="cd00096">
    <property type="entry name" value="Ig"/>
    <property type="match status" value="1"/>
</dbReference>
<dbReference type="InterPro" id="IPR013106">
    <property type="entry name" value="Ig_V-set"/>
</dbReference>
<sequence>MLAFDLIQLYIFLNLVVLGDASTDVKTVRGIEGQAVTLNTGLTGLQDDVIYWTYGLAGAETTIATLNLGKNAPVYSERHHLDAQSGSLTIKSLTINDNGIFKMRIMRGKMLTQTFNLIVYAPLSAPSIRHIGQSRSGGKEESCLVVCSVKNERDLTLSWYIGEQRIKQISDPETGIILSLPLEVTNDHDQIYSCVADNPISKQINKLLIKEYCQPLTGKYLLKKNLELCIYAYINYTWQHFLTDLLNKTLKTD</sequence>